<evidence type="ECO:0000256" key="7">
    <source>
        <dbReference type="ARBA" id="ARBA00023053"/>
    </source>
</evidence>
<organism evidence="14 15">
    <name type="scientific">Rhipicephalus microplus</name>
    <name type="common">Cattle tick</name>
    <name type="synonym">Boophilus microplus</name>
    <dbReference type="NCBI Taxonomy" id="6941"/>
    <lineage>
        <taxon>Eukaryota</taxon>
        <taxon>Metazoa</taxon>
        <taxon>Ecdysozoa</taxon>
        <taxon>Arthropoda</taxon>
        <taxon>Chelicerata</taxon>
        <taxon>Arachnida</taxon>
        <taxon>Acari</taxon>
        <taxon>Parasitiformes</taxon>
        <taxon>Ixodida</taxon>
        <taxon>Ixodoidea</taxon>
        <taxon>Ixodidae</taxon>
        <taxon>Rhipicephalinae</taxon>
        <taxon>Rhipicephalus</taxon>
        <taxon>Boophilus</taxon>
    </lineage>
</organism>
<dbReference type="PANTHER" id="PTHR11690:SF248">
    <property type="entry name" value="PICKPOCKET 17, ISOFORM A"/>
    <property type="match status" value="1"/>
</dbReference>
<evidence type="ECO:0000256" key="5">
    <source>
        <dbReference type="ARBA" id="ARBA00022692"/>
    </source>
</evidence>
<feature type="transmembrane region" description="Helical" evidence="13">
    <location>
        <begin position="307"/>
        <end position="330"/>
    </location>
</feature>
<evidence type="ECO:0000256" key="4">
    <source>
        <dbReference type="ARBA" id="ARBA00022461"/>
    </source>
</evidence>
<keyword evidence="3 12" id="KW-0813">Transport</keyword>
<name>A0A9J6CXZ7_RHIMP</name>
<keyword evidence="5 12" id="KW-0812">Transmembrane</keyword>
<dbReference type="Pfam" id="PF00858">
    <property type="entry name" value="ASC"/>
    <property type="match status" value="1"/>
</dbReference>
<gene>
    <name evidence="14" type="ORF">HPB51_028309</name>
</gene>
<dbReference type="AlphaFoldDB" id="A0A9J6CXZ7"/>
<keyword evidence="15" id="KW-1185">Reference proteome</keyword>
<dbReference type="Proteomes" id="UP000821866">
    <property type="component" value="Unassembled WGS sequence"/>
</dbReference>
<keyword evidence="10 12" id="KW-0739">Sodium transport</keyword>
<evidence type="ECO:0000256" key="13">
    <source>
        <dbReference type="SAM" id="Phobius"/>
    </source>
</evidence>
<evidence type="ECO:0008006" key="16">
    <source>
        <dbReference type="Google" id="ProtNLM"/>
    </source>
</evidence>
<protein>
    <recommendedName>
        <fullName evidence="16">Amiloride-sensitive sodium channel</fullName>
    </recommendedName>
</protein>
<dbReference type="GO" id="GO:0015280">
    <property type="term" value="F:ligand-gated sodium channel activity"/>
    <property type="evidence" value="ECO:0007669"/>
    <property type="project" value="TreeGrafter"/>
</dbReference>
<evidence type="ECO:0000256" key="12">
    <source>
        <dbReference type="RuleBase" id="RU000679"/>
    </source>
</evidence>
<evidence type="ECO:0000256" key="9">
    <source>
        <dbReference type="ARBA" id="ARBA00023136"/>
    </source>
</evidence>
<evidence type="ECO:0000256" key="2">
    <source>
        <dbReference type="ARBA" id="ARBA00007193"/>
    </source>
</evidence>
<dbReference type="VEuPathDB" id="VectorBase:LOC119169637"/>
<comment type="subcellular location">
    <subcellularLocation>
        <location evidence="1">Membrane</location>
        <topology evidence="1">Multi-pass membrane protein</topology>
    </subcellularLocation>
</comment>
<keyword evidence="11 12" id="KW-0407">Ion channel</keyword>
<comment type="caution">
    <text evidence="14">The sequence shown here is derived from an EMBL/GenBank/DDBJ whole genome shotgun (WGS) entry which is preliminary data.</text>
</comment>
<evidence type="ECO:0000313" key="14">
    <source>
        <dbReference type="EMBL" id="KAH7950661.1"/>
    </source>
</evidence>
<dbReference type="EMBL" id="JABSTU010004997">
    <property type="protein sequence ID" value="KAH7950661.1"/>
    <property type="molecule type" value="Genomic_DNA"/>
</dbReference>
<evidence type="ECO:0000256" key="8">
    <source>
        <dbReference type="ARBA" id="ARBA00023065"/>
    </source>
</evidence>
<dbReference type="Gene3D" id="2.60.470.10">
    <property type="entry name" value="Acid-sensing ion channels like domains"/>
    <property type="match status" value="1"/>
</dbReference>
<dbReference type="InterPro" id="IPR001873">
    <property type="entry name" value="ENaC"/>
</dbReference>
<keyword evidence="9 13" id="KW-0472">Membrane</keyword>
<accession>A0A9J6CXZ7</accession>
<reference evidence="14" key="1">
    <citation type="journal article" date="2020" name="Cell">
        <title>Large-Scale Comparative Analyses of Tick Genomes Elucidate Their Genetic Diversity and Vector Capacities.</title>
        <authorList>
            <consortium name="Tick Genome and Microbiome Consortium (TIGMIC)"/>
            <person name="Jia N."/>
            <person name="Wang J."/>
            <person name="Shi W."/>
            <person name="Du L."/>
            <person name="Sun Y."/>
            <person name="Zhan W."/>
            <person name="Jiang J.F."/>
            <person name="Wang Q."/>
            <person name="Zhang B."/>
            <person name="Ji P."/>
            <person name="Bell-Sakyi L."/>
            <person name="Cui X.M."/>
            <person name="Yuan T.T."/>
            <person name="Jiang B.G."/>
            <person name="Yang W.F."/>
            <person name="Lam T.T."/>
            <person name="Chang Q.C."/>
            <person name="Ding S.J."/>
            <person name="Wang X.J."/>
            <person name="Zhu J.G."/>
            <person name="Ruan X.D."/>
            <person name="Zhao L."/>
            <person name="Wei J.T."/>
            <person name="Ye R.Z."/>
            <person name="Que T.C."/>
            <person name="Du C.H."/>
            <person name="Zhou Y.H."/>
            <person name="Cheng J.X."/>
            <person name="Dai P.F."/>
            <person name="Guo W.B."/>
            <person name="Han X.H."/>
            <person name="Huang E.J."/>
            <person name="Li L.F."/>
            <person name="Wei W."/>
            <person name="Gao Y.C."/>
            <person name="Liu J.Z."/>
            <person name="Shao H.Z."/>
            <person name="Wang X."/>
            <person name="Wang C.C."/>
            <person name="Yang T.C."/>
            <person name="Huo Q.B."/>
            <person name="Li W."/>
            <person name="Chen H.Y."/>
            <person name="Chen S.E."/>
            <person name="Zhou L.G."/>
            <person name="Ni X.B."/>
            <person name="Tian J.H."/>
            <person name="Sheng Y."/>
            <person name="Liu T."/>
            <person name="Pan Y.S."/>
            <person name="Xia L.Y."/>
            <person name="Li J."/>
            <person name="Zhao F."/>
            <person name="Cao W.C."/>
        </authorList>
    </citation>
    <scope>NUCLEOTIDE SEQUENCE</scope>
    <source>
        <strain evidence="14">Rmic-2018</strain>
    </source>
</reference>
<evidence type="ECO:0000256" key="1">
    <source>
        <dbReference type="ARBA" id="ARBA00004141"/>
    </source>
</evidence>
<evidence type="ECO:0000256" key="6">
    <source>
        <dbReference type="ARBA" id="ARBA00022989"/>
    </source>
</evidence>
<keyword evidence="4 12" id="KW-0894">Sodium channel</keyword>
<dbReference type="GO" id="GO:0005886">
    <property type="term" value="C:plasma membrane"/>
    <property type="evidence" value="ECO:0007669"/>
    <property type="project" value="TreeGrafter"/>
</dbReference>
<evidence type="ECO:0000256" key="11">
    <source>
        <dbReference type="ARBA" id="ARBA00023303"/>
    </source>
</evidence>
<evidence type="ECO:0000313" key="15">
    <source>
        <dbReference type="Proteomes" id="UP000821866"/>
    </source>
</evidence>
<comment type="similarity">
    <text evidence="2 12">Belongs to the amiloride-sensitive sodium channel (TC 1.A.6) family.</text>
</comment>
<dbReference type="PANTHER" id="PTHR11690">
    <property type="entry name" value="AMILORIDE-SENSITIVE SODIUM CHANNEL-RELATED"/>
    <property type="match status" value="1"/>
</dbReference>
<keyword evidence="6 13" id="KW-1133">Transmembrane helix</keyword>
<evidence type="ECO:0000256" key="3">
    <source>
        <dbReference type="ARBA" id="ARBA00022448"/>
    </source>
</evidence>
<keyword evidence="8 12" id="KW-0406">Ion transport</keyword>
<keyword evidence="7" id="KW-0915">Sodium</keyword>
<evidence type="ECO:0000256" key="10">
    <source>
        <dbReference type="ARBA" id="ARBA00023201"/>
    </source>
</evidence>
<proteinExistence type="inferred from homology"/>
<sequence length="337" mass="38150">MSSSSRRSVLVAPIIVSKPSHSNVNFISEQANPDDLRLQQQISDWIAHHKTKNREWLRTLGHQFGGTFFDCTYHNQDCKDASLYRKIINVLYGNCFCFLCGHKERMEYSALSSPYDGLVITLNPELHEYLPTSYQAGFIVMVHAHGTRFSVCQDSVYLSPGYTTYVGLNLLAQTNLPEPYANPCRSTWPPGLFNQMDRMYGAYTRVDCLNICLQVKIVETCKCLAAQLPQLYTLAQRYGTCVEKSGDISYNRDVTMTELREGVAGPINENGPPARLVLYFNSLTYEHVRSMPKYDETHVLGNLGGIIGMYLGLSFFVLFQVLDILVVGTLRLKKMLH</sequence>
<dbReference type="PRINTS" id="PR01078">
    <property type="entry name" value="AMINACHANNEL"/>
</dbReference>
<reference evidence="14" key="2">
    <citation type="submission" date="2021-09" db="EMBL/GenBank/DDBJ databases">
        <authorList>
            <person name="Jia N."/>
            <person name="Wang J."/>
            <person name="Shi W."/>
            <person name="Du L."/>
            <person name="Sun Y."/>
            <person name="Zhan W."/>
            <person name="Jiang J."/>
            <person name="Wang Q."/>
            <person name="Zhang B."/>
            <person name="Ji P."/>
            <person name="Sakyi L.B."/>
            <person name="Cui X."/>
            <person name="Yuan T."/>
            <person name="Jiang B."/>
            <person name="Yang W."/>
            <person name="Lam T.T.-Y."/>
            <person name="Chang Q."/>
            <person name="Ding S."/>
            <person name="Wang X."/>
            <person name="Zhu J."/>
            <person name="Ruan X."/>
            <person name="Zhao L."/>
            <person name="Wei J."/>
            <person name="Que T."/>
            <person name="Du C."/>
            <person name="Cheng J."/>
            <person name="Dai P."/>
            <person name="Han X."/>
            <person name="Huang E."/>
            <person name="Gao Y."/>
            <person name="Liu J."/>
            <person name="Shao H."/>
            <person name="Ye R."/>
            <person name="Li L."/>
            <person name="Wei W."/>
            <person name="Wang X."/>
            <person name="Wang C."/>
            <person name="Huo Q."/>
            <person name="Li W."/>
            <person name="Guo W."/>
            <person name="Chen H."/>
            <person name="Chen S."/>
            <person name="Zhou L."/>
            <person name="Zhou L."/>
            <person name="Ni X."/>
            <person name="Tian J."/>
            <person name="Zhou Y."/>
            <person name="Sheng Y."/>
            <person name="Liu T."/>
            <person name="Pan Y."/>
            <person name="Xia L."/>
            <person name="Li J."/>
            <person name="Zhao F."/>
            <person name="Cao W."/>
        </authorList>
    </citation>
    <scope>NUCLEOTIDE SEQUENCE</scope>
    <source>
        <strain evidence="14">Rmic-2018</strain>
        <tissue evidence="14">Larvae</tissue>
    </source>
</reference>